<dbReference type="GO" id="GO:0022857">
    <property type="term" value="F:transmembrane transporter activity"/>
    <property type="evidence" value="ECO:0007669"/>
    <property type="project" value="TreeGrafter"/>
</dbReference>
<feature type="repeat" description="Solcar" evidence="10">
    <location>
        <begin position="99"/>
        <end position="183"/>
    </location>
</feature>
<dbReference type="PROSITE" id="PS50920">
    <property type="entry name" value="SOLCAR"/>
    <property type="match status" value="3"/>
</dbReference>
<protein>
    <recommendedName>
        <fullName evidence="16">Mitochondrial thiamine pyrophosphate carrier 1</fullName>
    </recommendedName>
</protein>
<dbReference type="PRINTS" id="PR00926">
    <property type="entry name" value="MITOCARRIER"/>
</dbReference>
<keyword evidence="5" id="KW-0677">Repeat</keyword>
<name>A0A139HH55_9PEZI</name>
<dbReference type="InterPro" id="IPR018108">
    <property type="entry name" value="MCP_transmembrane"/>
</dbReference>
<dbReference type="EMBL" id="LFZN01000051">
    <property type="protein sequence ID" value="KXT01689.1"/>
    <property type="molecule type" value="Genomic_DNA"/>
</dbReference>
<gene>
    <name evidence="14" type="ORF">AC578_2746</name>
</gene>
<evidence type="ECO:0000256" key="11">
    <source>
        <dbReference type="RuleBase" id="RU000488"/>
    </source>
</evidence>
<accession>A0A139HH55</accession>
<feature type="repeat" description="Solcar" evidence="10">
    <location>
        <begin position="1"/>
        <end position="87"/>
    </location>
</feature>
<keyword evidence="9 10" id="KW-0472">Membrane</keyword>
<evidence type="ECO:0008006" key="16">
    <source>
        <dbReference type="Google" id="ProtNLM"/>
    </source>
</evidence>
<evidence type="ECO:0000313" key="15">
    <source>
        <dbReference type="Proteomes" id="UP000070133"/>
    </source>
</evidence>
<evidence type="ECO:0000256" key="10">
    <source>
        <dbReference type="PROSITE-ProRule" id="PRU00282"/>
    </source>
</evidence>
<keyword evidence="4 10" id="KW-0812">Transmembrane</keyword>
<organism evidence="14 15">
    <name type="scientific">Pseudocercospora eumusae</name>
    <dbReference type="NCBI Taxonomy" id="321146"/>
    <lineage>
        <taxon>Eukaryota</taxon>
        <taxon>Fungi</taxon>
        <taxon>Dikarya</taxon>
        <taxon>Ascomycota</taxon>
        <taxon>Pezizomycotina</taxon>
        <taxon>Dothideomycetes</taxon>
        <taxon>Dothideomycetidae</taxon>
        <taxon>Mycosphaerellales</taxon>
        <taxon>Mycosphaerellaceae</taxon>
        <taxon>Pseudocercospora</taxon>
    </lineage>
</organism>
<evidence type="ECO:0000256" key="3">
    <source>
        <dbReference type="ARBA" id="ARBA00022448"/>
    </source>
</evidence>
<dbReference type="SUPFAM" id="SSF103506">
    <property type="entry name" value="Mitochondrial carrier"/>
    <property type="match status" value="1"/>
</dbReference>
<reference evidence="14 15" key="1">
    <citation type="submission" date="2015-07" db="EMBL/GenBank/DDBJ databases">
        <title>Comparative genomics of the Sigatoka disease complex on banana suggests a link between parallel evolutionary changes in Pseudocercospora fijiensis and Pseudocercospora eumusae and increased virulence on the banana host.</title>
        <authorList>
            <person name="Chang T.-C."/>
            <person name="Salvucci A."/>
            <person name="Crous P.W."/>
            <person name="Stergiopoulos I."/>
        </authorList>
    </citation>
    <scope>NUCLEOTIDE SEQUENCE [LARGE SCALE GENOMIC DNA]</scope>
    <source>
        <strain evidence="14 15">CBS 114824</strain>
    </source>
</reference>
<sequence>MSADFWAGYVSGAIGILVGNPLDIIKTKLQASTSKNPPEPTTPPSTKPQTPTHQRWTSLARGTAAPILGYGALNAILFVTYNRTLSLLQTDTTDLPSHPPAWKIWTAGALGGLATFLISAPTELVKCRAQISSSSQSSWQITQDLFRTSGGIRALYTGGTITSLRDSIGYGFYFYSYELAKRNWISSEGDSESGQAFKVLMCGGVAGVVTWASIFPLDVVKTRVQIWDLKASSAAGRGLGEEALLGCGGGTSDGLVKRPSTFAIARAAYRGEGIPVFFRGLGVCSARAFIVNAVQWAVYEWMMKVFTKPE</sequence>
<feature type="compositionally biased region" description="Pro residues" evidence="12">
    <location>
        <begin position="37"/>
        <end position="46"/>
    </location>
</feature>
<feature type="repeat" description="Solcar" evidence="10">
    <location>
        <begin position="194"/>
        <end position="305"/>
    </location>
</feature>
<feature type="transmembrane region" description="Helical" evidence="13">
    <location>
        <begin position="101"/>
        <end position="120"/>
    </location>
</feature>
<dbReference type="InterPro" id="IPR023395">
    <property type="entry name" value="MCP_dom_sf"/>
</dbReference>
<feature type="region of interest" description="Disordered" evidence="12">
    <location>
        <begin position="31"/>
        <end position="53"/>
    </location>
</feature>
<evidence type="ECO:0000256" key="2">
    <source>
        <dbReference type="ARBA" id="ARBA00006375"/>
    </source>
</evidence>
<feature type="transmembrane region" description="Helical" evidence="13">
    <location>
        <begin position="6"/>
        <end position="25"/>
    </location>
</feature>
<evidence type="ECO:0000313" key="14">
    <source>
        <dbReference type="EMBL" id="KXT01689.1"/>
    </source>
</evidence>
<keyword evidence="6" id="KW-0999">Mitochondrion inner membrane</keyword>
<evidence type="ECO:0000256" key="1">
    <source>
        <dbReference type="ARBA" id="ARBA00004448"/>
    </source>
</evidence>
<proteinExistence type="inferred from homology"/>
<comment type="caution">
    <text evidence="14">The sequence shown here is derived from an EMBL/GenBank/DDBJ whole genome shotgun (WGS) entry which is preliminary data.</text>
</comment>
<keyword evidence="15" id="KW-1185">Reference proteome</keyword>
<dbReference type="PANTHER" id="PTHR45624">
    <property type="entry name" value="MITOCHONDRIAL BASIC AMINO ACIDS TRANSPORTER-RELATED"/>
    <property type="match status" value="1"/>
</dbReference>
<evidence type="ECO:0000256" key="12">
    <source>
        <dbReference type="SAM" id="MobiDB-lite"/>
    </source>
</evidence>
<dbReference type="Proteomes" id="UP000070133">
    <property type="component" value="Unassembled WGS sequence"/>
</dbReference>
<keyword evidence="7 13" id="KW-1133">Transmembrane helix</keyword>
<dbReference type="GO" id="GO:0005743">
    <property type="term" value="C:mitochondrial inner membrane"/>
    <property type="evidence" value="ECO:0007669"/>
    <property type="project" value="UniProtKB-SubCell"/>
</dbReference>
<dbReference type="PANTHER" id="PTHR45624:SF10">
    <property type="entry name" value="SLC (SOLUTE CARRIER) HOMOLOG"/>
    <property type="match status" value="1"/>
</dbReference>
<comment type="similarity">
    <text evidence="2 11">Belongs to the mitochondrial carrier (TC 2.A.29) family.</text>
</comment>
<dbReference type="Gene3D" id="1.50.40.10">
    <property type="entry name" value="Mitochondrial carrier domain"/>
    <property type="match status" value="1"/>
</dbReference>
<evidence type="ECO:0000256" key="4">
    <source>
        <dbReference type="ARBA" id="ARBA00022692"/>
    </source>
</evidence>
<evidence type="ECO:0000256" key="5">
    <source>
        <dbReference type="ARBA" id="ARBA00022737"/>
    </source>
</evidence>
<dbReference type="InterPro" id="IPR050567">
    <property type="entry name" value="Mitochondrial_Carrier"/>
</dbReference>
<dbReference type="InterPro" id="IPR002067">
    <property type="entry name" value="MCP"/>
</dbReference>
<keyword evidence="3 11" id="KW-0813">Transport</keyword>
<comment type="subcellular location">
    <subcellularLocation>
        <location evidence="1">Mitochondrion inner membrane</location>
        <topology evidence="1">Multi-pass membrane protein</topology>
    </subcellularLocation>
</comment>
<evidence type="ECO:0000256" key="13">
    <source>
        <dbReference type="SAM" id="Phobius"/>
    </source>
</evidence>
<evidence type="ECO:0000256" key="6">
    <source>
        <dbReference type="ARBA" id="ARBA00022792"/>
    </source>
</evidence>
<evidence type="ECO:0000256" key="7">
    <source>
        <dbReference type="ARBA" id="ARBA00022989"/>
    </source>
</evidence>
<evidence type="ECO:0000256" key="9">
    <source>
        <dbReference type="ARBA" id="ARBA00023136"/>
    </source>
</evidence>
<dbReference type="Pfam" id="PF00153">
    <property type="entry name" value="Mito_carr"/>
    <property type="match status" value="3"/>
</dbReference>
<dbReference type="AlphaFoldDB" id="A0A139HH55"/>
<evidence type="ECO:0000256" key="8">
    <source>
        <dbReference type="ARBA" id="ARBA00023128"/>
    </source>
</evidence>
<feature type="transmembrane region" description="Helical" evidence="13">
    <location>
        <begin position="63"/>
        <end position="81"/>
    </location>
</feature>
<keyword evidence="8" id="KW-0496">Mitochondrion</keyword>